<feature type="transmembrane region" description="Helical" evidence="8">
    <location>
        <begin position="84"/>
        <end position="112"/>
    </location>
</feature>
<feature type="domain" description="ABC transmembrane type-1" evidence="9">
    <location>
        <begin position="409"/>
        <end position="597"/>
    </location>
</feature>
<evidence type="ECO:0000256" key="7">
    <source>
        <dbReference type="ARBA" id="ARBA00023136"/>
    </source>
</evidence>
<feature type="transmembrane region" description="Helical" evidence="8">
    <location>
        <begin position="356"/>
        <end position="378"/>
    </location>
</feature>
<keyword evidence="6 8" id="KW-1133">Transmembrane helix</keyword>
<keyword evidence="5 8" id="KW-0812">Transmembrane</keyword>
<dbReference type="PANTHER" id="PTHR42929">
    <property type="entry name" value="INNER MEMBRANE ABC TRANSPORTER PERMEASE PROTEIN YDCU-RELATED-RELATED"/>
    <property type="match status" value="1"/>
</dbReference>
<keyword evidence="3 8" id="KW-0813">Transport</keyword>
<comment type="caution">
    <text evidence="10">The sequence shown here is derived from an EMBL/GenBank/DDBJ whole genome shotgun (WGS) entry which is preliminary data.</text>
</comment>
<keyword evidence="4" id="KW-1003">Cell membrane</keyword>
<keyword evidence="7 8" id="KW-0472">Membrane</keyword>
<feature type="transmembrane region" description="Helical" evidence="8">
    <location>
        <begin position="42"/>
        <end position="61"/>
    </location>
</feature>
<accession>A0ABY2Y044</accession>
<feature type="transmembrane region" description="Helical" evidence="8">
    <location>
        <begin position="409"/>
        <end position="432"/>
    </location>
</feature>
<evidence type="ECO:0000256" key="6">
    <source>
        <dbReference type="ARBA" id="ARBA00022989"/>
    </source>
</evidence>
<feature type="transmembrane region" description="Helical" evidence="8">
    <location>
        <begin position="527"/>
        <end position="554"/>
    </location>
</feature>
<evidence type="ECO:0000256" key="1">
    <source>
        <dbReference type="ARBA" id="ARBA00004651"/>
    </source>
</evidence>
<evidence type="ECO:0000256" key="4">
    <source>
        <dbReference type="ARBA" id="ARBA00022475"/>
    </source>
</evidence>
<feature type="transmembrane region" description="Helical" evidence="8">
    <location>
        <begin position="169"/>
        <end position="197"/>
    </location>
</feature>
<evidence type="ECO:0000313" key="11">
    <source>
        <dbReference type="Proteomes" id="UP000312784"/>
    </source>
</evidence>
<feature type="transmembrane region" description="Helical" evidence="8">
    <location>
        <begin position="574"/>
        <end position="598"/>
    </location>
</feature>
<comment type="similarity">
    <text evidence="2">Belongs to the binding-protein-dependent transport system permease family. CysTW subfamily.</text>
</comment>
<dbReference type="Proteomes" id="UP000312784">
    <property type="component" value="Unassembled WGS sequence"/>
</dbReference>
<comment type="subcellular location">
    <subcellularLocation>
        <location evidence="1 8">Cell membrane</location>
        <topology evidence="1 8">Multi-pass membrane protein</topology>
    </subcellularLocation>
</comment>
<feature type="transmembrane region" description="Helical" evidence="8">
    <location>
        <begin position="124"/>
        <end position="149"/>
    </location>
</feature>
<feature type="transmembrane region" description="Helical" evidence="8">
    <location>
        <begin position="271"/>
        <end position="295"/>
    </location>
</feature>
<dbReference type="PROSITE" id="PS50928">
    <property type="entry name" value="ABC_TM1"/>
    <property type="match status" value="2"/>
</dbReference>
<sequence>MVARQRSRSTKRAGEIAMNVKAVRGNLQPFNLSLLAAKWGKITPALVILIVIAILPVARLLEMSFRDGGNWSLSHYARLLSSPVYLRVLGTTFQVAALTTIFTLILSYPITYFAAKLPRRQKNLLLFVIMLSFWASFLIKTFGWMVILSKNGLLSQILASLGLVSEPVGFLYTPTAVVIGMTHAMVPLCILTMLPVFQSIDHNLSKAAMVLGGKPGSVFWQIYFPLSFPGVTAAALLVFITSLGFFIVPAFLGGRLQTMLTQLIIEQIQEYLNWPFAGALSLLLLLSALLVFWIYDHLIGLSALAGTTDQGKSGRSMGSISRRLMKIASLVSDTLYNGVNRLAGSHMQNVGNLARYLVIGLTLLFLIFPVLVMMPVSFTAGSRMTWPPEGFSLRWYEAILSSQIWTQAAIRSLIVALASATLAVIIGTPAAFAIARQKLPAKTLILAIILSPLIMPRMVLAVALFYLYAQIGLVGTYIGLIIGHAILAIPYVVITIIAVQKHFDPRYEQAAWSLGARKSQTLRRVTLPLLSGGLFSAFSFAMITSFDELTIALFVTGGLTTTLPKQMWDDAMNIATPTLAALSTLMLLFVAVMTLIGLKLQSRN</sequence>
<feature type="transmembrane region" description="Helical" evidence="8">
    <location>
        <begin position="218"/>
        <end position="251"/>
    </location>
</feature>
<evidence type="ECO:0000259" key="9">
    <source>
        <dbReference type="PROSITE" id="PS50928"/>
    </source>
</evidence>
<dbReference type="Pfam" id="PF00528">
    <property type="entry name" value="BPD_transp_1"/>
    <property type="match status" value="2"/>
</dbReference>
<organism evidence="10 11">
    <name type="scientific">Ochrobactrum teleogrylli</name>
    <dbReference type="NCBI Taxonomy" id="2479765"/>
    <lineage>
        <taxon>Bacteria</taxon>
        <taxon>Pseudomonadati</taxon>
        <taxon>Pseudomonadota</taxon>
        <taxon>Alphaproteobacteria</taxon>
        <taxon>Hyphomicrobiales</taxon>
        <taxon>Brucellaceae</taxon>
        <taxon>Brucella/Ochrobactrum group</taxon>
        <taxon>Ochrobactrum</taxon>
    </lineage>
</organism>
<feature type="transmembrane region" description="Helical" evidence="8">
    <location>
        <begin position="474"/>
        <end position="499"/>
    </location>
</feature>
<reference evidence="10 11" key="1">
    <citation type="submission" date="2019-06" db="EMBL/GenBank/DDBJ databases">
        <title>Ochrobactrum cricket sp.nov., isolated from the insect Teleogryllus occipitalis living in deserted cropland.</title>
        <authorList>
            <person name="Hu M."/>
        </authorList>
    </citation>
    <scope>NUCLEOTIDE SEQUENCE [LARGE SCALE GENOMIC DNA]</scope>
    <source>
        <strain evidence="10 11">LCB8</strain>
    </source>
</reference>
<evidence type="ECO:0000256" key="8">
    <source>
        <dbReference type="RuleBase" id="RU363032"/>
    </source>
</evidence>
<dbReference type="Gene3D" id="1.10.3720.10">
    <property type="entry name" value="MetI-like"/>
    <property type="match status" value="2"/>
</dbReference>
<feature type="transmembrane region" description="Helical" evidence="8">
    <location>
        <begin position="444"/>
        <end position="468"/>
    </location>
</feature>
<evidence type="ECO:0000256" key="3">
    <source>
        <dbReference type="ARBA" id="ARBA00022448"/>
    </source>
</evidence>
<gene>
    <name evidence="10" type="ORF">FIC94_18890</name>
</gene>
<dbReference type="SUPFAM" id="SSF161098">
    <property type="entry name" value="MetI-like"/>
    <property type="match status" value="2"/>
</dbReference>
<dbReference type="CDD" id="cd06261">
    <property type="entry name" value="TM_PBP2"/>
    <property type="match status" value="2"/>
</dbReference>
<protein>
    <submittedName>
        <fullName evidence="10">ABC transporter permease subunit</fullName>
    </submittedName>
</protein>
<dbReference type="InterPro" id="IPR035906">
    <property type="entry name" value="MetI-like_sf"/>
</dbReference>
<dbReference type="EMBL" id="VEWL01000014">
    <property type="protein sequence ID" value="TNV11582.1"/>
    <property type="molecule type" value="Genomic_DNA"/>
</dbReference>
<evidence type="ECO:0000256" key="2">
    <source>
        <dbReference type="ARBA" id="ARBA00007069"/>
    </source>
</evidence>
<proteinExistence type="inferred from homology"/>
<keyword evidence="11" id="KW-1185">Reference proteome</keyword>
<feature type="domain" description="ABC transmembrane type-1" evidence="9">
    <location>
        <begin position="89"/>
        <end position="295"/>
    </location>
</feature>
<dbReference type="InterPro" id="IPR000515">
    <property type="entry name" value="MetI-like"/>
</dbReference>
<evidence type="ECO:0000313" key="10">
    <source>
        <dbReference type="EMBL" id="TNV11582.1"/>
    </source>
</evidence>
<evidence type="ECO:0000256" key="5">
    <source>
        <dbReference type="ARBA" id="ARBA00022692"/>
    </source>
</evidence>
<dbReference type="PANTHER" id="PTHR42929:SF5">
    <property type="entry name" value="ABC TRANSPORTER PERMEASE PROTEIN"/>
    <property type="match status" value="1"/>
</dbReference>
<name>A0ABY2Y044_9HYPH</name>